<dbReference type="PANTHER" id="PTHR22799">
    <property type="entry name" value="TETRANECTIN-RELATED"/>
    <property type="match status" value="1"/>
</dbReference>
<dbReference type="InterPro" id="IPR001304">
    <property type="entry name" value="C-type_lectin-like"/>
</dbReference>
<feature type="domain" description="C-type lectin" evidence="2">
    <location>
        <begin position="270"/>
        <end position="376"/>
    </location>
</feature>
<sequence>MNSYSDIMGKNNCASLLRTSEFQLLEQYTNKFVSTGILWQNTVSSILPCAISCNNDLQCISFFYDNEICHGYDKTVPIVANMISSVGKEFYHTTDNSTIKTNTEMSTVEYAISSQRITPSSKTTALQETTALQVTTTLQETTALQETTTLTIFEHSTTYTLVETTPIDSTQQEPTTVGTEQEASTSNIRLESTTVKAGSSSEWCSGDRFARDIVGGKCYKAFDPPLSWSDAEVVCKGEGGNLAILDTDDKINLMAFIPDYQCAPGKIGPFVNKCYWTTSDLLSWADSAAVCNDNGSILASFSDNSTYFTVIDGLGILNGTEQFWLGINDRVDETIYKTYDDQPMTWDNFVFNGHFWKDCCAIIPAENYLWLEGNCDNEVHKAVCEHPLTTEFWVGGSDLVTENVWKWQTKANMDMAKWHGSQPDGSTAQNCATLKYDLSGTKFADEDCSQLRNFICEKAIH</sequence>
<dbReference type="AlphaFoldDB" id="A0A6J8BCU1"/>
<dbReference type="InterPro" id="IPR016187">
    <property type="entry name" value="CTDL_fold"/>
</dbReference>
<evidence type="ECO:0000259" key="2">
    <source>
        <dbReference type="PROSITE" id="PS50041"/>
    </source>
</evidence>
<evidence type="ECO:0000313" key="4">
    <source>
        <dbReference type="Proteomes" id="UP000507470"/>
    </source>
</evidence>
<accession>A0A6J8BCU1</accession>
<dbReference type="Proteomes" id="UP000507470">
    <property type="component" value="Unassembled WGS sequence"/>
</dbReference>
<dbReference type="InterPro" id="IPR051663">
    <property type="entry name" value="CLec_Tetranectin-domain"/>
</dbReference>
<dbReference type="SUPFAM" id="SSF56436">
    <property type="entry name" value="C-type lectin-like"/>
    <property type="match status" value="3"/>
</dbReference>
<dbReference type="InterPro" id="IPR016186">
    <property type="entry name" value="C-type_lectin-like/link_sf"/>
</dbReference>
<evidence type="ECO:0000256" key="1">
    <source>
        <dbReference type="ARBA" id="ARBA00022734"/>
    </source>
</evidence>
<dbReference type="GO" id="GO:0030246">
    <property type="term" value="F:carbohydrate binding"/>
    <property type="evidence" value="ECO:0007669"/>
    <property type="project" value="UniProtKB-KW"/>
</dbReference>
<dbReference type="Gene3D" id="3.10.100.10">
    <property type="entry name" value="Mannose-Binding Protein A, subunit A"/>
    <property type="match status" value="3"/>
</dbReference>
<dbReference type="PANTHER" id="PTHR22799:SF6">
    <property type="entry name" value="C-TYPE LECTIN DOMAIN FAMILY 4 MEMBER M-LIKE"/>
    <property type="match status" value="1"/>
</dbReference>
<dbReference type="CDD" id="cd00037">
    <property type="entry name" value="CLECT"/>
    <property type="match status" value="2"/>
</dbReference>
<feature type="domain" description="C-type lectin" evidence="2">
    <location>
        <begin position="390"/>
        <end position="457"/>
    </location>
</feature>
<dbReference type="Pfam" id="PF00059">
    <property type="entry name" value="Lectin_C"/>
    <property type="match status" value="2"/>
</dbReference>
<gene>
    <name evidence="3" type="ORF">MCOR_17553</name>
</gene>
<name>A0A6J8BCU1_MYTCO</name>
<organism evidence="3 4">
    <name type="scientific">Mytilus coruscus</name>
    <name type="common">Sea mussel</name>
    <dbReference type="NCBI Taxonomy" id="42192"/>
    <lineage>
        <taxon>Eukaryota</taxon>
        <taxon>Metazoa</taxon>
        <taxon>Spiralia</taxon>
        <taxon>Lophotrochozoa</taxon>
        <taxon>Mollusca</taxon>
        <taxon>Bivalvia</taxon>
        <taxon>Autobranchia</taxon>
        <taxon>Pteriomorphia</taxon>
        <taxon>Mytilida</taxon>
        <taxon>Mytiloidea</taxon>
        <taxon>Mytilidae</taxon>
        <taxon>Mytilinae</taxon>
        <taxon>Mytilus</taxon>
    </lineage>
</organism>
<protein>
    <recommendedName>
        <fullName evidence="2">C-type lectin domain-containing protein</fullName>
    </recommendedName>
</protein>
<proteinExistence type="predicted"/>
<evidence type="ECO:0000313" key="3">
    <source>
        <dbReference type="EMBL" id="CAC5381682.1"/>
    </source>
</evidence>
<keyword evidence="4" id="KW-1185">Reference proteome</keyword>
<dbReference type="GO" id="GO:0005615">
    <property type="term" value="C:extracellular space"/>
    <property type="evidence" value="ECO:0007669"/>
    <property type="project" value="TreeGrafter"/>
</dbReference>
<dbReference type="EMBL" id="CACVKT020003087">
    <property type="protein sequence ID" value="CAC5381682.1"/>
    <property type="molecule type" value="Genomic_DNA"/>
</dbReference>
<keyword evidence="1" id="KW-0430">Lectin</keyword>
<reference evidence="3 4" key="1">
    <citation type="submission" date="2020-06" db="EMBL/GenBank/DDBJ databases">
        <authorList>
            <person name="Li R."/>
            <person name="Bekaert M."/>
        </authorList>
    </citation>
    <scope>NUCLEOTIDE SEQUENCE [LARGE SCALE GENOMIC DNA]</scope>
    <source>
        <strain evidence="4">wild</strain>
    </source>
</reference>
<dbReference type="PROSITE" id="PS50041">
    <property type="entry name" value="C_TYPE_LECTIN_2"/>
    <property type="match status" value="2"/>
</dbReference>
<dbReference type="SMART" id="SM00034">
    <property type="entry name" value="CLECT"/>
    <property type="match status" value="1"/>
</dbReference>
<dbReference type="OrthoDB" id="7357196at2759"/>